<evidence type="ECO:0000256" key="4">
    <source>
        <dbReference type="ARBA" id="ARBA00022475"/>
    </source>
</evidence>
<evidence type="ECO:0000313" key="10">
    <source>
        <dbReference type="Proteomes" id="UP000707535"/>
    </source>
</evidence>
<reference evidence="9" key="1">
    <citation type="journal article" date="2021" name="PeerJ">
        <title>Extensive microbial diversity within the chicken gut microbiome revealed by metagenomics and culture.</title>
        <authorList>
            <person name="Gilroy R."/>
            <person name="Ravi A."/>
            <person name="Getino M."/>
            <person name="Pursley I."/>
            <person name="Horton D.L."/>
            <person name="Alikhan N.F."/>
            <person name="Baker D."/>
            <person name="Gharbi K."/>
            <person name="Hall N."/>
            <person name="Watson M."/>
            <person name="Adriaenssens E.M."/>
            <person name="Foster-Nyarko E."/>
            <person name="Jarju S."/>
            <person name="Secka A."/>
            <person name="Antonio M."/>
            <person name="Oren A."/>
            <person name="Chaudhuri R.R."/>
            <person name="La Ragione R."/>
            <person name="Hildebrand F."/>
            <person name="Pallen M.J."/>
        </authorList>
    </citation>
    <scope>NUCLEOTIDE SEQUENCE</scope>
    <source>
        <strain evidence="9">CHK174-6876</strain>
    </source>
</reference>
<evidence type="ECO:0000256" key="3">
    <source>
        <dbReference type="ARBA" id="ARBA00022448"/>
    </source>
</evidence>
<evidence type="ECO:0000313" key="9">
    <source>
        <dbReference type="EMBL" id="HJE96645.1"/>
    </source>
</evidence>
<evidence type="ECO:0000256" key="1">
    <source>
        <dbReference type="ARBA" id="ARBA00004651"/>
    </source>
</evidence>
<feature type="transmembrane region" description="Helical" evidence="8">
    <location>
        <begin position="163"/>
        <end position="183"/>
    </location>
</feature>
<keyword evidence="6 8" id="KW-1133">Transmembrane helix</keyword>
<evidence type="ECO:0000256" key="6">
    <source>
        <dbReference type="ARBA" id="ARBA00022989"/>
    </source>
</evidence>
<dbReference type="Proteomes" id="UP000707535">
    <property type="component" value="Unassembled WGS sequence"/>
</dbReference>
<accession>A0A921F7H6</accession>
<dbReference type="PANTHER" id="PTHR34979">
    <property type="entry name" value="INNER MEMBRANE PROTEIN YGAZ"/>
    <property type="match status" value="1"/>
</dbReference>
<evidence type="ECO:0000256" key="7">
    <source>
        <dbReference type="ARBA" id="ARBA00023136"/>
    </source>
</evidence>
<proteinExistence type="inferred from homology"/>
<evidence type="ECO:0000256" key="5">
    <source>
        <dbReference type="ARBA" id="ARBA00022692"/>
    </source>
</evidence>
<organism evidence="9 10">
    <name type="scientific">Ligilactobacillus acidipiscis</name>
    <dbReference type="NCBI Taxonomy" id="89059"/>
    <lineage>
        <taxon>Bacteria</taxon>
        <taxon>Bacillati</taxon>
        <taxon>Bacillota</taxon>
        <taxon>Bacilli</taxon>
        <taxon>Lactobacillales</taxon>
        <taxon>Lactobacillaceae</taxon>
        <taxon>Ligilactobacillus</taxon>
    </lineage>
</organism>
<feature type="transmembrane region" description="Helical" evidence="8">
    <location>
        <begin position="137"/>
        <end position="157"/>
    </location>
</feature>
<evidence type="ECO:0000256" key="8">
    <source>
        <dbReference type="SAM" id="Phobius"/>
    </source>
</evidence>
<dbReference type="GO" id="GO:1903785">
    <property type="term" value="P:L-valine transmembrane transport"/>
    <property type="evidence" value="ECO:0007669"/>
    <property type="project" value="TreeGrafter"/>
</dbReference>
<dbReference type="GO" id="GO:0005886">
    <property type="term" value="C:plasma membrane"/>
    <property type="evidence" value="ECO:0007669"/>
    <property type="project" value="UniProtKB-SubCell"/>
</dbReference>
<keyword evidence="4" id="KW-1003">Cell membrane</keyword>
<keyword evidence="3" id="KW-0813">Transport</keyword>
<keyword evidence="7 8" id="KW-0472">Membrane</keyword>
<dbReference type="PANTHER" id="PTHR34979:SF1">
    <property type="entry name" value="INNER MEMBRANE PROTEIN YGAZ"/>
    <property type="match status" value="1"/>
</dbReference>
<feature type="transmembrane region" description="Helical" evidence="8">
    <location>
        <begin position="195"/>
        <end position="228"/>
    </location>
</feature>
<comment type="subcellular location">
    <subcellularLocation>
        <location evidence="1">Cell membrane</location>
        <topology evidence="1">Multi-pass membrane protein</topology>
    </subcellularLocation>
</comment>
<sequence length="235" mass="25821">MHSELTSRSALHDVLPTVLGYIGIGIAFGIVSRAAGISVLITLLISTFVYAGSAQFVLITMLVNHSPLLSIVFSIFLVNARMMLMSTTLSPYFKQEPTWKNILLGTFLTDESFALGMNKLNYTNRTLSFTWLNTVNLAAYLTWLTGTGMGALLGSLITEPNKFGFQFAITAMFIGLLYLQIISDKTIQIKLQVEVILFVLLLTYFGMAFIPGNLLILVVTLLGCMLGVTLKHAHN</sequence>
<dbReference type="EMBL" id="DYXG01000031">
    <property type="protein sequence ID" value="HJE96645.1"/>
    <property type="molecule type" value="Genomic_DNA"/>
</dbReference>
<feature type="transmembrane region" description="Helical" evidence="8">
    <location>
        <begin position="20"/>
        <end position="44"/>
    </location>
</feature>
<dbReference type="InterPro" id="IPR011606">
    <property type="entry name" value="Brnchd-chn_aa_trnsp_permease"/>
</dbReference>
<comment type="similarity">
    <text evidence="2">Belongs to the AzlC family.</text>
</comment>
<keyword evidence="5 8" id="KW-0812">Transmembrane</keyword>
<dbReference type="Pfam" id="PF03591">
    <property type="entry name" value="AzlC"/>
    <property type="match status" value="1"/>
</dbReference>
<evidence type="ECO:0000256" key="2">
    <source>
        <dbReference type="ARBA" id="ARBA00010735"/>
    </source>
</evidence>
<name>A0A921F7H6_9LACO</name>
<dbReference type="AlphaFoldDB" id="A0A921F7H6"/>
<reference evidence="9" key="2">
    <citation type="submission" date="2021-09" db="EMBL/GenBank/DDBJ databases">
        <authorList>
            <person name="Gilroy R."/>
        </authorList>
    </citation>
    <scope>NUCLEOTIDE SEQUENCE</scope>
    <source>
        <strain evidence="9">CHK174-6876</strain>
    </source>
</reference>
<gene>
    <name evidence="9" type="ORF">K8V00_03405</name>
</gene>
<protein>
    <submittedName>
        <fullName evidence="9">AzlC family ABC transporter permease</fullName>
    </submittedName>
</protein>
<dbReference type="RefSeq" id="WP_277122919.1">
    <property type="nucleotide sequence ID" value="NZ_CP113926.1"/>
</dbReference>
<comment type="caution">
    <text evidence="9">The sequence shown here is derived from an EMBL/GenBank/DDBJ whole genome shotgun (WGS) entry which is preliminary data.</text>
</comment>